<name>A0AAW2AMV7_CULAL</name>
<protein>
    <submittedName>
        <fullName evidence="1">Uncharacterized protein</fullName>
    </submittedName>
</protein>
<dbReference type="SUPFAM" id="SSF53098">
    <property type="entry name" value="Ribonuclease H-like"/>
    <property type="match status" value="1"/>
</dbReference>
<proteinExistence type="predicted"/>
<keyword evidence="2" id="KW-1185">Reference proteome</keyword>
<gene>
    <name evidence="1" type="ORF">ABG768_023103</name>
</gene>
<dbReference type="AlphaFoldDB" id="A0AAW2AMV7"/>
<comment type="caution">
    <text evidence="1">The sequence shown here is derived from an EMBL/GenBank/DDBJ whole genome shotgun (WGS) entry which is preliminary data.</text>
</comment>
<sequence>MTTARSVTWRSRHFITSDFKLKSNVLTTAMFPHDEAKTAENIRKELQKQLVSVLKFEPSVMSKVVWVTDQGSNIVAALRPYRRLDCQDHIYNTVLRHALDITELSVTVPEVAGTLLADVYAELREKLESRGEAQRMADVSPDVLDFLVGFLHPFYEAQRELEGDQYPTLNLVVLWHERLKHHCQPVSTDMPYQATIRQRHLEWIGLYFSLNAHYCDWLTTFHLK</sequence>
<dbReference type="Proteomes" id="UP001479290">
    <property type="component" value="Unassembled WGS sequence"/>
</dbReference>
<reference evidence="1 2" key="1">
    <citation type="submission" date="2024-05" db="EMBL/GenBank/DDBJ databases">
        <title>A high-quality chromosomal-level genome assembly of Topmouth culter (Culter alburnus).</title>
        <authorList>
            <person name="Zhao H."/>
        </authorList>
    </citation>
    <scope>NUCLEOTIDE SEQUENCE [LARGE SCALE GENOMIC DNA]</scope>
    <source>
        <strain evidence="1">CATC2023</strain>
        <tissue evidence="1">Muscle</tissue>
    </source>
</reference>
<organism evidence="1 2">
    <name type="scientific">Culter alburnus</name>
    <name type="common">Topmouth culter</name>
    <dbReference type="NCBI Taxonomy" id="194366"/>
    <lineage>
        <taxon>Eukaryota</taxon>
        <taxon>Metazoa</taxon>
        <taxon>Chordata</taxon>
        <taxon>Craniata</taxon>
        <taxon>Vertebrata</taxon>
        <taxon>Euteleostomi</taxon>
        <taxon>Actinopterygii</taxon>
        <taxon>Neopterygii</taxon>
        <taxon>Teleostei</taxon>
        <taxon>Ostariophysi</taxon>
        <taxon>Cypriniformes</taxon>
        <taxon>Xenocyprididae</taxon>
        <taxon>Xenocypridinae</taxon>
        <taxon>Culter</taxon>
    </lineage>
</organism>
<dbReference type="EMBL" id="JAWDJR010000005">
    <property type="protein sequence ID" value="KAK9975039.1"/>
    <property type="molecule type" value="Genomic_DNA"/>
</dbReference>
<evidence type="ECO:0000313" key="2">
    <source>
        <dbReference type="Proteomes" id="UP001479290"/>
    </source>
</evidence>
<accession>A0AAW2AMV7</accession>
<evidence type="ECO:0000313" key="1">
    <source>
        <dbReference type="EMBL" id="KAK9975039.1"/>
    </source>
</evidence>
<dbReference type="InterPro" id="IPR012337">
    <property type="entry name" value="RNaseH-like_sf"/>
</dbReference>